<accession>A0A6N2N9J6</accession>
<keyword evidence="1" id="KW-0472">Membrane</keyword>
<dbReference type="EMBL" id="CAADRP010002163">
    <property type="protein sequence ID" value="VFU62708.1"/>
    <property type="molecule type" value="Genomic_DNA"/>
</dbReference>
<name>A0A6N2N9J6_SALVM</name>
<organism evidence="2">
    <name type="scientific">Salix viminalis</name>
    <name type="common">Common osier</name>
    <name type="synonym">Basket willow</name>
    <dbReference type="NCBI Taxonomy" id="40686"/>
    <lineage>
        <taxon>Eukaryota</taxon>
        <taxon>Viridiplantae</taxon>
        <taxon>Streptophyta</taxon>
        <taxon>Embryophyta</taxon>
        <taxon>Tracheophyta</taxon>
        <taxon>Spermatophyta</taxon>
        <taxon>Magnoliopsida</taxon>
        <taxon>eudicotyledons</taxon>
        <taxon>Gunneridae</taxon>
        <taxon>Pentapetalae</taxon>
        <taxon>rosids</taxon>
        <taxon>fabids</taxon>
        <taxon>Malpighiales</taxon>
        <taxon>Salicaceae</taxon>
        <taxon>Saliceae</taxon>
        <taxon>Salix</taxon>
    </lineage>
</organism>
<gene>
    <name evidence="2" type="ORF">SVIM_LOCUS474645</name>
</gene>
<proteinExistence type="predicted"/>
<evidence type="ECO:0000256" key="1">
    <source>
        <dbReference type="SAM" id="Phobius"/>
    </source>
</evidence>
<dbReference type="AlphaFoldDB" id="A0A6N2N9J6"/>
<evidence type="ECO:0000313" key="2">
    <source>
        <dbReference type="EMBL" id="VFU62708.1"/>
    </source>
</evidence>
<protein>
    <submittedName>
        <fullName evidence="2">Uncharacterized protein</fullName>
    </submittedName>
</protein>
<reference evidence="2" key="1">
    <citation type="submission" date="2019-03" db="EMBL/GenBank/DDBJ databases">
        <authorList>
            <person name="Mank J."/>
            <person name="Almeida P."/>
        </authorList>
    </citation>
    <scope>NUCLEOTIDE SEQUENCE</scope>
    <source>
        <strain evidence="2">78183</strain>
    </source>
</reference>
<feature type="transmembrane region" description="Helical" evidence="1">
    <location>
        <begin position="58"/>
        <end position="78"/>
    </location>
</feature>
<keyword evidence="1" id="KW-1133">Transmembrane helix</keyword>
<sequence length="136" mass="15044">MAYCRLSDSRVAASVTSKIVVMIFVRSWIRRQLSIARAFPALELPWNSYQTVHDYKMVVVRVLVVSSAAIVDLFLAYYCVAAGDVHLHPDHQRLGVGSRAITGSDTSKKSICNFAGGYNLSLGLSKLQLANHAFRE</sequence>
<keyword evidence="1" id="KW-0812">Transmembrane</keyword>